<feature type="transmembrane region" description="Helical" evidence="1">
    <location>
        <begin position="54"/>
        <end position="77"/>
    </location>
</feature>
<keyword evidence="1" id="KW-0472">Membrane</keyword>
<dbReference type="KEGG" id="vsp:VS_II1108"/>
<accession>B7VS88</accession>
<dbReference type="EMBL" id="FM954973">
    <property type="protein sequence ID" value="CAV27007.1"/>
    <property type="molecule type" value="Genomic_DNA"/>
</dbReference>
<protein>
    <recommendedName>
        <fullName evidence="4">DUF1240 domain-containing protein</fullName>
    </recommendedName>
</protein>
<evidence type="ECO:0000313" key="2">
    <source>
        <dbReference type="EMBL" id="CAV27007.1"/>
    </source>
</evidence>
<feature type="transmembrane region" description="Helical" evidence="1">
    <location>
        <begin position="89"/>
        <end position="112"/>
    </location>
</feature>
<dbReference type="Proteomes" id="UP000009100">
    <property type="component" value="Chromosome 2"/>
</dbReference>
<organism evidence="2 3">
    <name type="scientific">Vibrio atlanticus (strain LGP32)</name>
    <name type="common">Vibrio splendidus (strain Mel32)</name>
    <dbReference type="NCBI Taxonomy" id="575788"/>
    <lineage>
        <taxon>Bacteria</taxon>
        <taxon>Pseudomonadati</taxon>
        <taxon>Pseudomonadota</taxon>
        <taxon>Gammaproteobacteria</taxon>
        <taxon>Vibrionales</taxon>
        <taxon>Vibrionaceae</taxon>
        <taxon>Vibrio</taxon>
    </lineage>
</organism>
<evidence type="ECO:0008006" key="4">
    <source>
        <dbReference type="Google" id="ProtNLM"/>
    </source>
</evidence>
<proteinExistence type="predicted"/>
<reference evidence="2 3" key="1">
    <citation type="submission" date="2009-02" db="EMBL/GenBank/DDBJ databases">
        <title>Vibrio splendidus str. LGP32 complete genome.</title>
        <authorList>
            <person name="Mazel D."/>
            <person name="Le Roux F."/>
        </authorList>
    </citation>
    <scope>NUCLEOTIDE SEQUENCE [LARGE SCALE GENOMIC DNA]</scope>
    <source>
        <strain evidence="2 3">LGP32</strain>
    </source>
</reference>
<name>B7VS88_VIBA3</name>
<evidence type="ECO:0000313" key="3">
    <source>
        <dbReference type="Proteomes" id="UP000009100"/>
    </source>
</evidence>
<gene>
    <name evidence="2" type="ordered locus">VS_II1108</name>
</gene>
<evidence type="ECO:0000256" key="1">
    <source>
        <dbReference type="SAM" id="Phobius"/>
    </source>
</evidence>
<sequence length="148" mass="16200">MSLNKAIDKIKRVYKILLGSVLMAFLAVVSLYIGINKLLSLLNEVSDVEVYSRFNLAVIPMAGTLISLFVAAVYYVVKETRLDDISGNAVSYSIMISFILSVLVTLITPSIYESKYEKAGLQVCSGTPIGHLPFYAKKLAADPSLCKK</sequence>
<dbReference type="STRING" id="575788.VS_II1108"/>
<feature type="transmembrane region" description="Helical" evidence="1">
    <location>
        <begin position="12"/>
        <end position="34"/>
    </location>
</feature>
<dbReference type="AlphaFoldDB" id="B7VS88"/>
<dbReference type="HOGENOM" id="CLU_1748922_0_0_6"/>
<keyword evidence="1" id="KW-1133">Transmembrane helix</keyword>
<keyword evidence="1" id="KW-0812">Transmembrane</keyword>